<feature type="compositionally biased region" description="Low complexity" evidence="3">
    <location>
        <begin position="144"/>
        <end position="155"/>
    </location>
</feature>
<dbReference type="RefSeq" id="WP_200306466.1">
    <property type="nucleotide sequence ID" value="NZ_NRSG01000387.1"/>
</dbReference>
<gene>
    <name evidence="5" type="ORF">CKO45_27025</name>
</gene>
<dbReference type="PANTHER" id="PTHR30055">
    <property type="entry name" value="HTH-TYPE TRANSCRIPTIONAL REGULATOR RUTR"/>
    <property type="match status" value="1"/>
</dbReference>
<dbReference type="SUPFAM" id="SSF46689">
    <property type="entry name" value="Homeodomain-like"/>
    <property type="match status" value="1"/>
</dbReference>
<keyword evidence="6" id="KW-1185">Reference proteome</keyword>
<protein>
    <recommendedName>
        <fullName evidence="4">HTH tetR-type domain-containing protein</fullName>
    </recommendedName>
</protein>
<evidence type="ECO:0000256" key="2">
    <source>
        <dbReference type="PROSITE-ProRule" id="PRU00335"/>
    </source>
</evidence>
<reference evidence="5 6" key="1">
    <citation type="journal article" date="2020" name="Microorganisms">
        <title>Osmotic Adaptation and Compatible Solute Biosynthesis of Phototrophic Bacteria as Revealed from Genome Analyses.</title>
        <authorList>
            <person name="Imhoff J.F."/>
            <person name="Rahn T."/>
            <person name="Kunzel S."/>
            <person name="Keller A."/>
            <person name="Neulinger S.C."/>
        </authorList>
    </citation>
    <scope>NUCLEOTIDE SEQUENCE [LARGE SCALE GENOMIC DNA]</scope>
    <source>
        <strain evidence="5 6">DSM 15382</strain>
    </source>
</reference>
<evidence type="ECO:0000256" key="3">
    <source>
        <dbReference type="SAM" id="MobiDB-lite"/>
    </source>
</evidence>
<dbReference type="InterPro" id="IPR050109">
    <property type="entry name" value="HTH-type_TetR-like_transc_reg"/>
</dbReference>
<feature type="region of interest" description="Disordered" evidence="3">
    <location>
        <begin position="107"/>
        <end position="211"/>
    </location>
</feature>
<name>A0ABS1D7J7_9PROT</name>
<evidence type="ECO:0000256" key="1">
    <source>
        <dbReference type="ARBA" id="ARBA00023125"/>
    </source>
</evidence>
<dbReference type="PRINTS" id="PR00455">
    <property type="entry name" value="HTHTETR"/>
</dbReference>
<dbReference type="Pfam" id="PF00440">
    <property type="entry name" value="TetR_N"/>
    <property type="match status" value="1"/>
</dbReference>
<evidence type="ECO:0000313" key="5">
    <source>
        <dbReference type="EMBL" id="MBK1661849.1"/>
    </source>
</evidence>
<keyword evidence="1 2" id="KW-0238">DNA-binding</keyword>
<dbReference type="PROSITE" id="PS50977">
    <property type="entry name" value="HTH_TETR_2"/>
    <property type="match status" value="1"/>
</dbReference>
<feature type="DNA-binding region" description="H-T-H motif" evidence="2">
    <location>
        <begin position="46"/>
        <end position="65"/>
    </location>
</feature>
<dbReference type="EMBL" id="NRSG01000387">
    <property type="protein sequence ID" value="MBK1661849.1"/>
    <property type="molecule type" value="Genomic_DNA"/>
</dbReference>
<feature type="region of interest" description="Disordered" evidence="3">
    <location>
        <begin position="1"/>
        <end position="21"/>
    </location>
</feature>
<feature type="compositionally biased region" description="Pro residues" evidence="3">
    <location>
        <begin position="197"/>
        <end position="211"/>
    </location>
</feature>
<accession>A0ABS1D7J7</accession>
<proteinExistence type="predicted"/>
<evidence type="ECO:0000259" key="4">
    <source>
        <dbReference type="PROSITE" id="PS50977"/>
    </source>
</evidence>
<feature type="compositionally biased region" description="Basic residues" evidence="3">
    <location>
        <begin position="156"/>
        <end position="171"/>
    </location>
</feature>
<feature type="compositionally biased region" description="Basic residues" evidence="3">
    <location>
        <begin position="179"/>
        <end position="196"/>
    </location>
</feature>
<dbReference type="Proteomes" id="UP000697995">
    <property type="component" value="Unassembled WGS sequence"/>
</dbReference>
<feature type="compositionally biased region" description="Gly residues" evidence="3">
    <location>
        <begin position="132"/>
        <end position="143"/>
    </location>
</feature>
<dbReference type="PANTHER" id="PTHR30055:SF181">
    <property type="entry name" value="BLR6905 PROTEIN"/>
    <property type="match status" value="1"/>
</dbReference>
<organism evidence="5 6">
    <name type="scientific">Paracraurococcus ruber</name>
    <dbReference type="NCBI Taxonomy" id="77675"/>
    <lineage>
        <taxon>Bacteria</taxon>
        <taxon>Pseudomonadati</taxon>
        <taxon>Pseudomonadota</taxon>
        <taxon>Alphaproteobacteria</taxon>
        <taxon>Acetobacterales</taxon>
        <taxon>Roseomonadaceae</taxon>
        <taxon>Paracraurococcus</taxon>
    </lineage>
</organism>
<feature type="domain" description="HTH tetR-type" evidence="4">
    <location>
        <begin position="23"/>
        <end position="83"/>
    </location>
</feature>
<dbReference type="Gene3D" id="1.10.357.10">
    <property type="entry name" value="Tetracycline Repressor, domain 2"/>
    <property type="match status" value="1"/>
</dbReference>
<dbReference type="InterPro" id="IPR001647">
    <property type="entry name" value="HTH_TetR"/>
</dbReference>
<comment type="caution">
    <text evidence="5">The sequence shown here is derived from an EMBL/GenBank/DDBJ whole genome shotgun (WGS) entry which is preliminary data.</text>
</comment>
<evidence type="ECO:0000313" key="6">
    <source>
        <dbReference type="Proteomes" id="UP000697995"/>
    </source>
</evidence>
<dbReference type="InterPro" id="IPR009057">
    <property type="entry name" value="Homeodomain-like_sf"/>
</dbReference>
<sequence length="211" mass="22080">MRRDIEATQAEGPAHAASRAGIQRSRRRILAGAARLLRQDGIAGTNLAAVMRAAGMTHAGFSHHFPDKDALVAAALDQAFGDMLDRLAAEAVRLAAAGAWYLLPGHRLPRRRHGDRGGTRPGGAAGALRGRPGPGGRASGGGAARPARGPAAKGLARLRHAGRRRDRRPRQRSRDGRRAARGHAHRRGGCRARRPGPHPAPGGPPPGEAPS</sequence>